<accession>A0ACC1Y3Y6</accession>
<protein>
    <submittedName>
        <fullName evidence="1">Uncharacterized protein</fullName>
    </submittedName>
</protein>
<name>A0ACC1Y3Y6_MELAZ</name>
<sequence length="953" mass="104527">MGVKFLVFLLSVFIQVVIIAASTNDQDSAILKSLKDIWENEPPNWQDTDPCGSNWEGIGCTNSRVTSITLSGMGLKGQLSGDISGLSELHTLDLSYNKDLKGSLPQTIGNLQKLTNLILVGCSFSGPIPDSIGSLEELVFLSLNSNGFSGKIPPSIGKLSNLYWLDLADNQLVGEIPVSNGTSPGLDMLIHTKHFHIGKNQLSGSIPEKLFRSDMTLLHVLFDSNNLTGQLPSTLGIVKTLEVVRFDRNSLSGPVPSNLNNLTSVNELFLSENKLTGAMPNLTGLNLLSYLDLSNNTFSVSEIPSWVSGLQSLTTLMMENTQLQGQVPTDLFSLPHLQTVVMKSNQLNGTLDLGTSYGNQLQLIDLQSNLISGFTDRVGAPSVDLILVDNPICQESGQTKPYCTISPPSSSYSTPPRNCIPASCSSNQISSPTCQCAYPYKGTIVFRAPSFSDLANTTNYEILEKTMMQSFQASYKLPVDSISLSNPRKNAFEYLEVSLQVFPSAVDHFNRTGVSSIGFVLSNQTYKPPSFFGPYFFIGDQYQNFAGESGGSKSTNIGIIIGAAAGGCVLLSLLILAGVYAYRQKRRAEKANEQNPFAHWDMNKSSGNIPQLKAARCFSFEELKKYSNNFSEANDIGSGGYGKVYRGTLPTGELVAIKRAQQGSMQGGQEFKMEIELLSRVHHKNLVSLLGFCFERGEQMLIYEYVVNGSLRDSLSGKNGIRLDWIRRLKIALGTARGLAYLHELANPPIIHRDVKSSNILLDERLTAKVADFGLSKSLVDSEKGHISTQVKGTMGYLDPEYYMTQQLTEKSDVYSFGVLMLELFTGRKPIERGKYIVREIRMAMDKKRELYNLYELIDPTIVSSTTMKGFEKFVDLAMTCVQESGSDRPTMSEVVKEIENILQQAGLNPNAESATSSASYDDASKGKYHPYSNEGFDHSYSGGFPPSKIEPQ</sequence>
<reference evidence="1 2" key="1">
    <citation type="journal article" date="2023" name="Science">
        <title>Complex scaffold remodeling in plant triterpene biosynthesis.</title>
        <authorList>
            <person name="De La Pena R."/>
            <person name="Hodgson H."/>
            <person name="Liu J.C."/>
            <person name="Stephenson M.J."/>
            <person name="Martin A.C."/>
            <person name="Owen C."/>
            <person name="Harkess A."/>
            <person name="Leebens-Mack J."/>
            <person name="Jimenez L.E."/>
            <person name="Osbourn A."/>
            <person name="Sattely E.S."/>
        </authorList>
    </citation>
    <scope>NUCLEOTIDE SEQUENCE [LARGE SCALE GENOMIC DNA]</scope>
    <source>
        <strain evidence="2">cv. JPN11</strain>
        <tissue evidence="1">Leaf</tissue>
    </source>
</reference>
<proteinExistence type="predicted"/>
<keyword evidence="2" id="KW-1185">Reference proteome</keyword>
<dbReference type="Proteomes" id="UP001164539">
    <property type="component" value="Chromosome 6"/>
</dbReference>
<evidence type="ECO:0000313" key="2">
    <source>
        <dbReference type="Proteomes" id="UP001164539"/>
    </source>
</evidence>
<organism evidence="1 2">
    <name type="scientific">Melia azedarach</name>
    <name type="common">Chinaberry tree</name>
    <dbReference type="NCBI Taxonomy" id="155640"/>
    <lineage>
        <taxon>Eukaryota</taxon>
        <taxon>Viridiplantae</taxon>
        <taxon>Streptophyta</taxon>
        <taxon>Embryophyta</taxon>
        <taxon>Tracheophyta</taxon>
        <taxon>Spermatophyta</taxon>
        <taxon>Magnoliopsida</taxon>
        <taxon>eudicotyledons</taxon>
        <taxon>Gunneridae</taxon>
        <taxon>Pentapetalae</taxon>
        <taxon>rosids</taxon>
        <taxon>malvids</taxon>
        <taxon>Sapindales</taxon>
        <taxon>Meliaceae</taxon>
        <taxon>Melia</taxon>
    </lineage>
</organism>
<comment type="caution">
    <text evidence="1">The sequence shown here is derived from an EMBL/GenBank/DDBJ whole genome shotgun (WGS) entry which is preliminary data.</text>
</comment>
<evidence type="ECO:0000313" key="1">
    <source>
        <dbReference type="EMBL" id="KAJ4717659.1"/>
    </source>
</evidence>
<dbReference type="EMBL" id="CM051399">
    <property type="protein sequence ID" value="KAJ4717659.1"/>
    <property type="molecule type" value="Genomic_DNA"/>
</dbReference>
<gene>
    <name evidence="1" type="ORF">OWV82_012508</name>
</gene>